<dbReference type="SUPFAM" id="SSF50630">
    <property type="entry name" value="Acid proteases"/>
    <property type="match status" value="1"/>
</dbReference>
<dbReference type="GO" id="GO:0006310">
    <property type="term" value="P:DNA recombination"/>
    <property type="evidence" value="ECO:0007669"/>
    <property type="project" value="UniProtKB-KW"/>
</dbReference>
<evidence type="ECO:0000256" key="4">
    <source>
        <dbReference type="ARBA" id="ARBA00012493"/>
    </source>
</evidence>
<dbReference type="InterPro" id="IPR041373">
    <property type="entry name" value="RT_RNaseH"/>
</dbReference>
<feature type="compositionally biased region" description="Basic residues" evidence="20">
    <location>
        <begin position="1036"/>
        <end position="1048"/>
    </location>
</feature>
<evidence type="ECO:0000256" key="8">
    <source>
        <dbReference type="ARBA" id="ARBA00022722"/>
    </source>
</evidence>
<dbReference type="InterPro" id="IPR056924">
    <property type="entry name" value="SH3_Tf2-1"/>
</dbReference>
<keyword evidence="9" id="KW-0479">Metal-binding</keyword>
<dbReference type="EMBL" id="JAUCMX010000004">
    <property type="protein sequence ID" value="KAK3548863.1"/>
    <property type="molecule type" value="Genomic_DNA"/>
</dbReference>
<keyword evidence="6" id="KW-0808">Transferase</keyword>
<evidence type="ECO:0000256" key="1">
    <source>
        <dbReference type="ARBA" id="ARBA00004123"/>
    </source>
</evidence>
<dbReference type="Pfam" id="PF00078">
    <property type="entry name" value="RVT_1"/>
    <property type="match status" value="2"/>
</dbReference>
<dbReference type="InterPro" id="IPR016197">
    <property type="entry name" value="Chromo-like_dom_sf"/>
</dbReference>
<keyword evidence="8" id="KW-0540">Nuclease</keyword>
<keyword evidence="7" id="KW-0548">Nucleotidyltransferase</keyword>
<dbReference type="InterPro" id="IPR043502">
    <property type="entry name" value="DNA/RNA_pol_sf"/>
</dbReference>
<keyword evidence="17" id="KW-0238">DNA-binding</keyword>
<dbReference type="GO" id="GO:0006508">
    <property type="term" value="P:proteolysis"/>
    <property type="evidence" value="ECO:0007669"/>
    <property type="project" value="UniProtKB-KW"/>
</dbReference>
<evidence type="ECO:0000256" key="17">
    <source>
        <dbReference type="ARBA" id="ARBA00023125"/>
    </source>
</evidence>
<name>A0AAE0RCZ2_9TELE</name>
<proteinExistence type="inferred from homology"/>
<feature type="domain" description="Reverse transcriptase" evidence="22">
    <location>
        <begin position="373"/>
        <end position="552"/>
    </location>
</feature>
<keyword evidence="24" id="KW-1185">Reference proteome</keyword>
<dbReference type="InterPro" id="IPR023780">
    <property type="entry name" value="Chromo_domain"/>
</dbReference>
<dbReference type="InterPro" id="IPR036397">
    <property type="entry name" value="RNaseH_sf"/>
</dbReference>
<dbReference type="EC" id="2.7.7.49" evidence="4"/>
<dbReference type="Pfam" id="PF24626">
    <property type="entry name" value="SH3_Tf2-1"/>
    <property type="match status" value="1"/>
</dbReference>
<evidence type="ECO:0000256" key="19">
    <source>
        <dbReference type="ARBA" id="ARBA00039658"/>
    </source>
</evidence>
<dbReference type="SUPFAM" id="SSF53098">
    <property type="entry name" value="Ribonuclease H-like"/>
    <property type="match status" value="1"/>
</dbReference>
<dbReference type="GO" id="GO:0005634">
    <property type="term" value="C:nucleus"/>
    <property type="evidence" value="ECO:0007669"/>
    <property type="project" value="UniProtKB-SubCell"/>
</dbReference>
<dbReference type="CDD" id="cd00303">
    <property type="entry name" value="retropepsin_like"/>
    <property type="match status" value="1"/>
</dbReference>
<evidence type="ECO:0000313" key="24">
    <source>
        <dbReference type="Proteomes" id="UP001274896"/>
    </source>
</evidence>
<dbReference type="EC" id="3.1.26.4" evidence="3"/>
<evidence type="ECO:0000256" key="9">
    <source>
        <dbReference type="ARBA" id="ARBA00022723"/>
    </source>
</evidence>
<comment type="caution">
    <text evidence="23">The sequence shown here is derived from an EMBL/GenBank/DDBJ whole genome shotgun (WGS) entry which is preliminary data.</text>
</comment>
<feature type="compositionally biased region" description="Polar residues" evidence="20">
    <location>
        <begin position="94"/>
        <end position="107"/>
    </location>
</feature>
<dbReference type="GO" id="GO:0004523">
    <property type="term" value="F:RNA-DNA hybrid ribonuclease activity"/>
    <property type="evidence" value="ECO:0007669"/>
    <property type="project" value="UniProtKB-EC"/>
</dbReference>
<dbReference type="InterPro" id="IPR050951">
    <property type="entry name" value="Retrovirus_Pol_polyprotein"/>
</dbReference>
<dbReference type="Pfam" id="PF17917">
    <property type="entry name" value="RT_RNaseH"/>
    <property type="match status" value="1"/>
</dbReference>
<dbReference type="Proteomes" id="UP001274896">
    <property type="component" value="Unassembled WGS sequence"/>
</dbReference>
<dbReference type="GO" id="GO:0003887">
    <property type="term" value="F:DNA-directed DNA polymerase activity"/>
    <property type="evidence" value="ECO:0007669"/>
    <property type="project" value="UniProtKB-KW"/>
</dbReference>
<accession>A0AAE0RCZ2</accession>
<keyword evidence="10" id="KW-0064">Aspartyl protease</keyword>
<dbReference type="InterPro" id="IPR000477">
    <property type="entry name" value="RT_dom"/>
</dbReference>
<feature type="region of interest" description="Disordered" evidence="20">
    <location>
        <begin position="1913"/>
        <end position="1952"/>
    </location>
</feature>
<keyword evidence="15" id="KW-0695">RNA-directed DNA polymerase</keyword>
<dbReference type="GO" id="GO:0004190">
    <property type="term" value="F:aspartic-type endopeptidase activity"/>
    <property type="evidence" value="ECO:0007669"/>
    <property type="project" value="UniProtKB-KW"/>
</dbReference>
<evidence type="ECO:0000256" key="6">
    <source>
        <dbReference type="ARBA" id="ARBA00022679"/>
    </source>
</evidence>
<dbReference type="SUPFAM" id="SSF54160">
    <property type="entry name" value="Chromo domain-like"/>
    <property type="match status" value="1"/>
</dbReference>
<dbReference type="Gene3D" id="2.40.50.40">
    <property type="match status" value="1"/>
</dbReference>
<evidence type="ECO:0000256" key="20">
    <source>
        <dbReference type="SAM" id="MobiDB-lite"/>
    </source>
</evidence>
<feature type="region of interest" description="Disordered" evidence="20">
    <location>
        <begin position="89"/>
        <end position="110"/>
    </location>
</feature>
<evidence type="ECO:0000256" key="12">
    <source>
        <dbReference type="ARBA" id="ARBA00022801"/>
    </source>
</evidence>
<evidence type="ECO:0000256" key="13">
    <source>
        <dbReference type="ARBA" id="ARBA00022842"/>
    </source>
</evidence>
<dbReference type="Pfam" id="PF17921">
    <property type="entry name" value="Integrase_H2C2"/>
    <property type="match status" value="1"/>
</dbReference>
<evidence type="ECO:0000256" key="11">
    <source>
        <dbReference type="ARBA" id="ARBA00022759"/>
    </source>
</evidence>
<dbReference type="GO" id="GO:0015074">
    <property type="term" value="P:DNA integration"/>
    <property type="evidence" value="ECO:0007669"/>
    <property type="project" value="UniProtKB-KW"/>
</dbReference>
<dbReference type="GO" id="GO:0003964">
    <property type="term" value="F:RNA-directed DNA polymerase activity"/>
    <property type="evidence" value="ECO:0007669"/>
    <property type="project" value="UniProtKB-KW"/>
</dbReference>
<sequence length="1952" mass="221110">MSVSDYALQFRTLAAASGWNEQALITTYRQGLDPHVWLHLATYKDSIGLEKFIQLSIRFATRMQLCLKEHQDQPLFPDTLRQPDLVSHAEPASESMQVENLCSSSTDQQRERQRRLTQNHCFYCGHTGRYVAECPIHPARSMVSVLLPMLNKMKPLTIVVNLTTTGFCLPANALLDSGSAGNVISGALCRQLRLKTTTTPKVYHIHTVTGKLLRQVHYLAGPLHLQVGALHTEEIHLLVLENSTADVVLGCPWLEQHNPIISWKTGEIMKWGEQCFTDCFQKLPVPNHPCSHKVPIYATSVESPLEARSMAIPACYSRFHDVFCPREASKLPPHRPWDCAIDLIPGEPVPRGKIYSLSIPEEKAMEEYIKEPLSQGYIHPSTSPAASSFFFVAKKDGGLRPCIDYRALNKITMKFRYPLPLVPSALEHLRSATVFTKLDLRSAYNFIRIREGDECKTMFVTPTGHYEYLVMPYGLVNAPSVFQDFMHEVLWEFLHKSVLVYIDDILIYSRSMADHRRHVAEVLQRLRDYCLFLKAEKCVFHQSSVQFLGYIIDCSGVRMDERKVAAVRNWPILTSVKDLQRFLGPAEVNYDIGNRELLAIKLALEEWLEGARHPFVVLTDHKNLEYKPDSKKVGTLYKFLDENNDDPEPILPEKLFASSISWSEETLPEPNVSADAPPGCPQGLQFVPRARRTSLIHSSQTSLVTGRPGINGTLLLLKQSFWWPNMTSDVRSHGHSGVSIQPCVSILWVARRSSVGPWVAVHLQSMEGFLQASRCDRKPLLGYHPKTNGQTERKIQEVGRFLRTFCHSHQESWSQFLGWAEYAQNSLRQPTTGLTPFQCMLSYQPPLFPWNGEPSDVPAVDYWFFESERVWDSAHLQLQRALRRRRTTADLRRSQAPKYQPEQKVWLSTRDIRMRLPSRKLSPRFIGPFTIVRQINPITYHKIHPVFHVSLLKPHHPSVLPSTEPRNRPLPLIVDDGAAYLVKDILDSRRRGGRLEYLVDWEGYGPKERSWIPRNDILDPSLLEDFHARHPDRPAPRSRGRPPRRRGPRSSGADRGGGASHNYERDYLGYLCYWIFDPGLFIDFRISFLLVDYTLWIIVITFPNSLPVPDFVSARPLSPARRMDPATSPSQNTSPTMDPAELREIIMWQGAIIRSYQDHVEALQDQLRSASIAAPRDPPAARGESPRLALLDKFDGTADRCRGFLRQCESGLRVGFRCVGPEWDAGMIREVFEYPVGGKEISLQLMELRQGSDTVANYAIKFLTQAAQSEWNDVALWAVFRAALIDSGAAVNLIDGALVEELRIPTFPCVPSLKITAIDSQPIGEGYLKRQTELLEFRDLLREGDVFCNPRPSTSPVAARFFFMGKKDGGLHPCIDYRGLNAITIRYPYPLPLVPAVLEQLRGARFFSKLDLRSAYNLVWIRKGDEWKTVFHMTHSHYKYQVMPFGLTNAPAVFQALINGVFQDLLGKWVIAYIDDILVYSTSREEPVRHVREVLSRLQQHHLYAKLEKCEFHRTTVTFLGYVISQQGVEMDAVKVRAVMEWPAPTTVRELQHFLGFANFYRRFIRNYSSVVGPLTSANGSGHFCLRPSSNDQVLCLTMTDVRRTLCRVNPQKSAGPNNIPARILMECAEQLADVFADIVNIFLSSTVFPMCLKTTTIIHMLKKSTVSCLSLQYPAYCPIALTPIMMKCFERLVMRHIKTYHSLDSLQCVHRPNHFTDDAIATTLHLALSAQPTAVQSAESQLSPRMYLAATATGGQLSQDTSPPTDAAELRAIIVRQGALIRSYQDQVEALQSQLHSMSAPSPTGPASSARALDWASAVWDADPQISSSFTHFAGMIREVFEYPTGGKDISLQLMELPQSGWNDAALWAVFREGLSPVLQTELACREDAGFLTQYVATAICLDNLLRQHRAGARPPVSSRPCLRPDYPRPREEVPEPTQLGRSRLMEREHQ</sequence>
<dbReference type="SMART" id="SM00298">
    <property type="entry name" value="CHROMO"/>
    <property type="match status" value="1"/>
</dbReference>
<comment type="similarity">
    <text evidence="2">Belongs to the beta type-B retroviral polymerase family. HERV class-II K(HML-2) pol subfamily.</text>
</comment>
<protein>
    <recommendedName>
        <fullName evidence="19">Gypsy retrotransposon integrase-like protein 1</fullName>
        <ecNumber evidence="4">2.7.7.49</ecNumber>
        <ecNumber evidence="3">3.1.26.4</ecNumber>
    </recommendedName>
</protein>
<evidence type="ECO:0000256" key="10">
    <source>
        <dbReference type="ARBA" id="ARBA00022750"/>
    </source>
</evidence>
<keyword evidence="11" id="KW-0255">Endonuclease</keyword>
<evidence type="ECO:0000259" key="22">
    <source>
        <dbReference type="PROSITE" id="PS50878"/>
    </source>
</evidence>
<evidence type="ECO:0000313" key="23">
    <source>
        <dbReference type="EMBL" id="KAK3548863.1"/>
    </source>
</evidence>
<dbReference type="Pfam" id="PF13975">
    <property type="entry name" value="gag-asp_proteas"/>
    <property type="match status" value="1"/>
</dbReference>
<dbReference type="InterPro" id="IPR043128">
    <property type="entry name" value="Rev_trsase/Diguanyl_cyclase"/>
</dbReference>
<dbReference type="PANTHER" id="PTHR37984:SF5">
    <property type="entry name" value="PROTEIN NYNRIN-LIKE"/>
    <property type="match status" value="1"/>
</dbReference>
<evidence type="ECO:0000256" key="18">
    <source>
        <dbReference type="ARBA" id="ARBA00023172"/>
    </source>
</evidence>
<evidence type="ECO:0000259" key="21">
    <source>
        <dbReference type="PROSITE" id="PS50013"/>
    </source>
</evidence>
<dbReference type="PROSITE" id="PS50878">
    <property type="entry name" value="RT_POL"/>
    <property type="match status" value="2"/>
</dbReference>
<reference evidence="23" key="1">
    <citation type="submission" date="2023-06" db="EMBL/GenBank/DDBJ databases">
        <title>Male Hemibagrus guttatus genome.</title>
        <authorList>
            <person name="Bian C."/>
        </authorList>
    </citation>
    <scope>NUCLEOTIDE SEQUENCE</scope>
    <source>
        <strain evidence="23">Male_cb2023</strain>
        <tissue evidence="23">Muscle</tissue>
    </source>
</reference>
<evidence type="ECO:0000256" key="3">
    <source>
        <dbReference type="ARBA" id="ARBA00012180"/>
    </source>
</evidence>
<dbReference type="Gene3D" id="3.10.10.10">
    <property type="entry name" value="HIV Type 1 Reverse Transcriptase, subunit A, domain 1"/>
    <property type="match status" value="2"/>
</dbReference>
<dbReference type="InterPro" id="IPR021109">
    <property type="entry name" value="Peptidase_aspartic_dom_sf"/>
</dbReference>
<comment type="subcellular location">
    <subcellularLocation>
        <location evidence="1">Nucleus</location>
    </subcellularLocation>
</comment>
<evidence type="ECO:0000256" key="15">
    <source>
        <dbReference type="ARBA" id="ARBA00022918"/>
    </source>
</evidence>
<organism evidence="23 24">
    <name type="scientific">Hemibagrus guttatus</name>
    <dbReference type="NCBI Taxonomy" id="175788"/>
    <lineage>
        <taxon>Eukaryota</taxon>
        <taxon>Metazoa</taxon>
        <taxon>Chordata</taxon>
        <taxon>Craniata</taxon>
        <taxon>Vertebrata</taxon>
        <taxon>Euteleostomi</taxon>
        <taxon>Actinopterygii</taxon>
        <taxon>Neopterygii</taxon>
        <taxon>Teleostei</taxon>
        <taxon>Ostariophysi</taxon>
        <taxon>Siluriformes</taxon>
        <taxon>Bagridae</taxon>
        <taxon>Hemibagrus</taxon>
    </lineage>
</organism>
<evidence type="ECO:0000256" key="5">
    <source>
        <dbReference type="ARBA" id="ARBA00022670"/>
    </source>
</evidence>
<dbReference type="InterPro" id="IPR012337">
    <property type="entry name" value="RNaseH-like_sf"/>
</dbReference>
<dbReference type="Gene3D" id="2.40.70.10">
    <property type="entry name" value="Acid Proteases"/>
    <property type="match status" value="1"/>
</dbReference>
<feature type="domain" description="Reverse transcriptase" evidence="22">
    <location>
        <begin position="1345"/>
        <end position="1524"/>
    </location>
</feature>
<evidence type="ECO:0000256" key="7">
    <source>
        <dbReference type="ARBA" id="ARBA00022695"/>
    </source>
</evidence>
<feature type="domain" description="Chromo" evidence="21">
    <location>
        <begin position="980"/>
        <end position="1038"/>
    </location>
</feature>
<dbReference type="SUPFAM" id="SSF56672">
    <property type="entry name" value="DNA/RNA polymerases"/>
    <property type="match status" value="2"/>
</dbReference>
<keyword evidence="18" id="KW-0233">DNA recombination</keyword>
<gene>
    <name evidence="23" type="ORF">QTP70_021273</name>
</gene>
<dbReference type="GO" id="GO:0046872">
    <property type="term" value="F:metal ion binding"/>
    <property type="evidence" value="ECO:0007669"/>
    <property type="project" value="UniProtKB-KW"/>
</dbReference>
<dbReference type="CDD" id="cd01647">
    <property type="entry name" value="RT_LTR"/>
    <property type="match status" value="2"/>
</dbReference>
<evidence type="ECO:0000256" key="2">
    <source>
        <dbReference type="ARBA" id="ARBA00010879"/>
    </source>
</evidence>
<dbReference type="Gene3D" id="3.30.70.270">
    <property type="match status" value="3"/>
</dbReference>
<evidence type="ECO:0000256" key="14">
    <source>
        <dbReference type="ARBA" id="ARBA00022908"/>
    </source>
</evidence>
<keyword evidence="16" id="KW-0239">DNA-directed DNA polymerase</keyword>
<feature type="region of interest" description="Disordered" evidence="20">
    <location>
        <begin position="1027"/>
        <end position="1058"/>
    </location>
</feature>
<dbReference type="GO" id="GO:0003677">
    <property type="term" value="F:DNA binding"/>
    <property type="evidence" value="ECO:0007669"/>
    <property type="project" value="UniProtKB-KW"/>
</dbReference>
<dbReference type="InterPro" id="IPR000953">
    <property type="entry name" value="Chromo/chromo_shadow_dom"/>
</dbReference>
<keyword evidence="5" id="KW-0645">Protease</keyword>
<keyword evidence="14" id="KW-0229">DNA integration</keyword>
<keyword evidence="13" id="KW-0460">Magnesium</keyword>
<dbReference type="PANTHER" id="PTHR37984">
    <property type="entry name" value="PROTEIN CBG26694"/>
    <property type="match status" value="1"/>
</dbReference>
<keyword evidence="12" id="KW-0378">Hydrolase</keyword>
<dbReference type="InterPro" id="IPR041588">
    <property type="entry name" value="Integrase_H2C2"/>
</dbReference>
<dbReference type="Gene3D" id="3.30.420.10">
    <property type="entry name" value="Ribonuclease H-like superfamily/Ribonuclease H"/>
    <property type="match status" value="1"/>
</dbReference>
<dbReference type="PROSITE" id="PS50013">
    <property type="entry name" value="CHROMO_2"/>
    <property type="match status" value="1"/>
</dbReference>
<dbReference type="Pfam" id="PF00385">
    <property type="entry name" value="Chromo"/>
    <property type="match status" value="1"/>
</dbReference>
<evidence type="ECO:0000256" key="16">
    <source>
        <dbReference type="ARBA" id="ARBA00022932"/>
    </source>
</evidence>